<protein>
    <submittedName>
        <fullName evidence="2">Uncharacterized protein</fullName>
    </submittedName>
</protein>
<sequence length="69" mass="7372">MPHPNDHAVGWICALTVEYVAAQALLDEKHHGPDFVSPNDDNDYTLGKLGNIMSLSPSPPNGSGDYAPL</sequence>
<keyword evidence="3" id="KW-1185">Reference proteome</keyword>
<name>A0A8H7AQ48_9EURO</name>
<evidence type="ECO:0000313" key="2">
    <source>
        <dbReference type="EMBL" id="KAF7510937.1"/>
    </source>
</evidence>
<dbReference type="Gene3D" id="3.40.50.1580">
    <property type="entry name" value="Nucleoside phosphorylase domain"/>
    <property type="match status" value="1"/>
</dbReference>
<dbReference type="EMBL" id="JAACFV010000025">
    <property type="protein sequence ID" value="KAF7510937.1"/>
    <property type="molecule type" value="Genomic_DNA"/>
</dbReference>
<reference evidence="2" key="1">
    <citation type="submission" date="2020-02" db="EMBL/GenBank/DDBJ databases">
        <authorList>
            <person name="Palmer J.M."/>
        </authorList>
    </citation>
    <scope>NUCLEOTIDE SEQUENCE</scope>
    <source>
        <strain evidence="2">EPUS1.4</strain>
        <tissue evidence="2">Thallus</tissue>
    </source>
</reference>
<comment type="caution">
    <text evidence="2">The sequence shown here is derived from an EMBL/GenBank/DDBJ whole genome shotgun (WGS) entry which is preliminary data.</text>
</comment>
<organism evidence="2 3">
    <name type="scientific">Endocarpon pusillum</name>
    <dbReference type="NCBI Taxonomy" id="364733"/>
    <lineage>
        <taxon>Eukaryota</taxon>
        <taxon>Fungi</taxon>
        <taxon>Dikarya</taxon>
        <taxon>Ascomycota</taxon>
        <taxon>Pezizomycotina</taxon>
        <taxon>Eurotiomycetes</taxon>
        <taxon>Chaetothyriomycetidae</taxon>
        <taxon>Verrucariales</taxon>
        <taxon>Verrucariaceae</taxon>
        <taxon>Endocarpon</taxon>
    </lineage>
</organism>
<dbReference type="AlphaFoldDB" id="A0A8H7AQ48"/>
<dbReference type="Proteomes" id="UP000606974">
    <property type="component" value="Unassembled WGS sequence"/>
</dbReference>
<gene>
    <name evidence="2" type="ORF">GJ744_005767</name>
</gene>
<evidence type="ECO:0000313" key="3">
    <source>
        <dbReference type="Proteomes" id="UP000606974"/>
    </source>
</evidence>
<evidence type="ECO:0000256" key="1">
    <source>
        <dbReference type="SAM" id="SignalP"/>
    </source>
</evidence>
<dbReference type="OrthoDB" id="1577640at2759"/>
<feature type="signal peptide" evidence="1">
    <location>
        <begin position="1"/>
        <end position="22"/>
    </location>
</feature>
<keyword evidence="1" id="KW-0732">Signal</keyword>
<proteinExistence type="predicted"/>
<feature type="chain" id="PRO_5034260828" evidence="1">
    <location>
        <begin position="23"/>
        <end position="69"/>
    </location>
</feature>
<dbReference type="InterPro" id="IPR035994">
    <property type="entry name" value="Nucleoside_phosphorylase_sf"/>
</dbReference>
<dbReference type="GO" id="GO:0003824">
    <property type="term" value="F:catalytic activity"/>
    <property type="evidence" value="ECO:0007669"/>
    <property type="project" value="InterPro"/>
</dbReference>
<accession>A0A8H7AQ48</accession>
<dbReference type="GO" id="GO:0009116">
    <property type="term" value="P:nucleoside metabolic process"/>
    <property type="evidence" value="ECO:0007669"/>
    <property type="project" value="InterPro"/>
</dbReference>